<sequence>MSSVIKIELLNLCSINTYQEVINECSYNEIQFKDKTAYIKEYLELLYTQKEAYKALVYRGIEEFINK</sequence>
<name>A0A9X2MC78_9FIRM</name>
<gene>
    <name evidence="1" type="ORF">NSA58_14130</name>
</gene>
<protein>
    <submittedName>
        <fullName evidence="1">Uncharacterized protein</fullName>
    </submittedName>
</protein>
<evidence type="ECO:0000313" key="2">
    <source>
        <dbReference type="Proteomes" id="UP001140817"/>
    </source>
</evidence>
<dbReference type="EMBL" id="JANKBY010000213">
    <property type="protein sequence ID" value="MCR1823925.1"/>
    <property type="molecule type" value="Genomic_DNA"/>
</dbReference>
<dbReference type="AlphaFoldDB" id="A0A9X2MC78"/>
<comment type="caution">
    <text evidence="1">The sequence shown here is derived from an EMBL/GenBank/DDBJ whole genome shotgun (WGS) entry which is preliminary data.</text>
</comment>
<evidence type="ECO:0000313" key="1">
    <source>
        <dbReference type="EMBL" id="MCR1823925.1"/>
    </source>
</evidence>
<reference evidence="1" key="1">
    <citation type="submission" date="2022-07" db="EMBL/GenBank/DDBJ databases">
        <title>Enhanced cultured diversity of the mouse gut microbiota enables custom-made synthetic communities.</title>
        <authorList>
            <person name="Afrizal A."/>
        </authorList>
    </citation>
    <scope>NUCLEOTIDE SEQUENCE</scope>
    <source>
        <strain evidence="1">DSM 29186</strain>
    </source>
</reference>
<proteinExistence type="predicted"/>
<dbReference type="Proteomes" id="UP001140817">
    <property type="component" value="Unassembled WGS sequence"/>
</dbReference>
<keyword evidence="2" id="KW-1185">Reference proteome</keyword>
<accession>A0A9X2MC78</accession>
<organism evidence="1 2">
    <name type="scientific">Terrisporobacter muris</name>
    <dbReference type="NCBI Taxonomy" id="2963284"/>
    <lineage>
        <taxon>Bacteria</taxon>
        <taxon>Bacillati</taxon>
        <taxon>Bacillota</taxon>
        <taxon>Clostridia</taxon>
        <taxon>Peptostreptococcales</taxon>
        <taxon>Peptostreptococcaceae</taxon>
        <taxon>Terrisporobacter</taxon>
    </lineage>
</organism>